<organism evidence="2 3">
    <name type="scientific">Pendulispora brunnea</name>
    <dbReference type="NCBI Taxonomy" id="2905690"/>
    <lineage>
        <taxon>Bacteria</taxon>
        <taxon>Pseudomonadati</taxon>
        <taxon>Myxococcota</taxon>
        <taxon>Myxococcia</taxon>
        <taxon>Myxococcales</taxon>
        <taxon>Sorangiineae</taxon>
        <taxon>Pendulisporaceae</taxon>
        <taxon>Pendulispora</taxon>
    </lineage>
</organism>
<sequence length="310" mass="31279">MRTTIVWAWGAAVAVVMLSSGCKKSESESKPAPSASAAASATGAAPSAAPEPAASASAAPAKSGNMAHCPSSVAGAKTDIQDGKDSVTIKVTATDPAAVSDIRARAKVLTEQASKAAQEVKHTGGGEGGGAFGRCPVVMRNTAVTAADIENGSAITVKPSDAKELDWLRRESRDRLAELAKPGAESAGQGKMAHCPSAIQGTKTTVKDTKDGVDVTVVAAKPKDADTEKEIRERAKALVEAAKQDPATVHHTGSGTGGGGFGRCPVVLKDTTVTAKDAPGGSIFSVKASSPAGVAELRKEAKSRSANFTH</sequence>
<proteinExistence type="predicted"/>
<keyword evidence="3" id="KW-1185">Reference proteome</keyword>
<gene>
    <name evidence="2" type="ORF">LZC95_17745</name>
</gene>
<name>A0ABZ2KLX8_9BACT</name>
<accession>A0ABZ2KLX8</accession>
<feature type="compositionally biased region" description="Low complexity" evidence="1">
    <location>
        <begin position="30"/>
        <end position="63"/>
    </location>
</feature>
<protein>
    <submittedName>
        <fullName evidence="2">Uncharacterized protein</fullName>
    </submittedName>
</protein>
<dbReference type="PROSITE" id="PS51257">
    <property type="entry name" value="PROKAR_LIPOPROTEIN"/>
    <property type="match status" value="1"/>
</dbReference>
<evidence type="ECO:0000256" key="1">
    <source>
        <dbReference type="SAM" id="MobiDB-lite"/>
    </source>
</evidence>
<reference evidence="2 3" key="1">
    <citation type="submission" date="2021-12" db="EMBL/GenBank/DDBJ databases">
        <title>Discovery of the Pendulisporaceae a myxobacterial family with distinct sporulation behavior and unique specialized metabolism.</title>
        <authorList>
            <person name="Garcia R."/>
            <person name="Popoff A."/>
            <person name="Bader C.D."/>
            <person name="Loehr J."/>
            <person name="Walesch S."/>
            <person name="Walt C."/>
            <person name="Boldt J."/>
            <person name="Bunk B."/>
            <person name="Haeckl F.J.F.P.J."/>
            <person name="Gunesch A.P."/>
            <person name="Birkelbach J."/>
            <person name="Nuebel U."/>
            <person name="Pietschmann T."/>
            <person name="Bach T."/>
            <person name="Mueller R."/>
        </authorList>
    </citation>
    <scope>NUCLEOTIDE SEQUENCE [LARGE SCALE GENOMIC DNA]</scope>
    <source>
        <strain evidence="2 3">MSr12523</strain>
    </source>
</reference>
<evidence type="ECO:0000313" key="3">
    <source>
        <dbReference type="Proteomes" id="UP001379533"/>
    </source>
</evidence>
<dbReference type="EMBL" id="CP089982">
    <property type="protein sequence ID" value="WXA98662.1"/>
    <property type="molecule type" value="Genomic_DNA"/>
</dbReference>
<dbReference type="Proteomes" id="UP001379533">
    <property type="component" value="Chromosome"/>
</dbReference>
<evidence type="ECO:0000313" key="2">
    <source>
        <dbReference type="EMBL" id="WXA98662.1"/>
    </source>
</evidence>
<feature type="region of interest" description="Disordered" evidence="1">
    <location>
        <begin position="24"/>
        <end position="78"/>
    </location>
</feature>
<dbReference type="RefSeq" id="WP_394849276.1">
    <property type="nucleotide sequence ID" value="NZ_CP089982.1"/>
</dbReference>